<evidence type="ECO:0000313" key="3">
    <source>
        <dbReference type="Proteomes" id="UP000639338"/>
    </source>
</evidence>
<evidence type="ECO:0000313" key="2">
    <source>
        <dbReference type="EMBL" id="KAF7990750.1"/>
    </source>
</evidence>
<accession>A0A834XP45</accession>
<sequence>MKKAQIILLSLFIFFLNWNNVLGKNEKLSKQFQLQSKETNAPNFVRLLVMRLIFGIASSMGLGDRLSGFLGGVFVPPGADDYDDYDLFDGDDIDL</sequence>
<keyword evidence="3" id="KW-1185">Reference proteome</keyword>
<name>A0A834XP45_APHGI</name>
<dbReference type="EMBL" id="JACMRX010000004">
    <property type="protein sequence ID" value="KAF7990750.1"/>
    <property type="molecule type" value="Genomic_DNA"/>
</dbReference>
<keyword evidence="1" id="KW-0732">Signal</keyword>
<organism evidence="2 3">
    <name type="scientific">Aphidius gifuensis</name>
    <name type="common">Parasitoid wasp</name>
    <dbReference type="NCBI Taxonomy" id="684658"/>
    <lineage>
        <taxon>Eukaryota</taxon>
        <taxon>Metazoa</taxon>
        <taxon>Ecdysozoa</taxon>
        <taxon>Arthropoda</taxon>
        <taxon>Hexapoda</taxon>
        <taxon>Insecta</taxon>
        <taxon>Pterygota</taxon>
        <taxon>Neoptera</taxon>
        <taxon>Endopterygota</taxon>
        <taxon>Hymenoptera</taxon>
        <taxon>Apocrita</taxon>
        <taxon>Ichneumonoidea</taxon>
        <taxon>Braconidae</taxon>
        <taxon>Aphidiinae</taxon>
        <taxon>Aphidius</taxon>
    </lineage>
</organism>
<evidence type="ECO:0000256" key="1">
    <source>
        <dbReference type="SAM" id="SignalP"/>
    </source>
</evidence>
<gene>
    <name evidence="2" type="ORF">HCN44_000555</name>
</gene>
<comment type="caution">
    <text evidence="2">The sequence shown here is derived from an EMBL/GenBank/DDBJ whole genome shotgun (WGS) entry which is preliminary data.</text>
</comment>
<feature type="chain" id="PRO_5032485626" evidence="1">
    <location>
        <begin position="24"/>
        <end position="95"/>
    </location>
</feature>
<reference evidence="2 3" key="1">
    <citation type="submission" date="2020-08" db="EMBL/GenBank/DDBJ databases">
        <title>Aphidius gifuensis genome sequencing and assembly.</title>
        <authorList>
            <person name="Du Z."/>
        </authorList>
    </citation>
    <scope>NUCLEOTIDE SEQUENCE [LARGE SCALE GENOMIC DNA]</scope>
    <source>
        <strain evidence="2">YNYX2018</strain>
        <tissue evidence="2">Adults</tissue>
    </source>
</reference>
<proteinExistence type="predicted"/>
<dbReference type="Proteomes" id="UP000639338">
    <property type="component" value="Unassembled WGS sequence"/>
</dbReference>
<dbReference type="AlphaFoldDB" id="A0A834XP45"/>
<dbReference type="OrthoDB" id="8196230at2759"/>
<feature type="signal peptide" evidence="1">
    <location>
        <begin position="1"/>
        <end position="23"/>
    </location>
</feature>
<protein>
    <submittedName>
        <fullName evidence="2">Uncharacterized protein</fullName>
    </submittedName>
</protein>